<evidence type="ECO:0000256" key="7">
    <source>
        <dbReference type="ARBA" id="ARBA00023242"/>
    </source>
</evidence>
<reference evidence="10 11" key="1">
    <citation type="journal article" date="2016" name="Genome Biol. Evol.">
        <title>Divergent and convergent evolution of fungal pathogenicity.</title>
        <authorList>
            <person name="Shang Y."/>
            <person name="Xiao G."/>
            <person name="Zheng P."/>
            <person name="Cen K."/>
            <person name="Zhan S."/>
            <person name="Wang C."/>
        </authorList>
    </citation>
    <scope>NUCLEOTIDE SEQUENCE [LARGE SCALE GENOMIC DNA]</scope>
    <source>
        <strain evidence="10 11">RCEF 264</strain>
    </source>
</reference>
<keyword evidence="4" id="KW-0805">Transcription regulation</keyword>
<feature type="compositionally biased region" description="Polar residues" evidence="8">
    <location>
        <begin position="103"/>
        <end position="112"/>
    </location>
</feature>
<feature type="region of interest" description="Disordered" evidence="8">
    <location>
        <begin position="1"/>
        <end position="22"/>
    </location>
</feature>
<feature type="compositionally biased region" description="Basic and acidic residues" evidence="8">
    <location>
        <begin position="92"/>
        <end position="102"/>
    </location>
</feature>
<dbReference type="PANTHER" id="PTHR31313:SF86">
    <property type="entry name" value="ZN(2)-C6 FUNGAL-TYPE DOMAIN-CONTAINING PROTEIN"/>
    <property type="match status" value="1"/>
</dbReference>
<sequence length="985" mass="106673">MARESTSGKPYDGVMSSAARNSLRGRRAARACSFCRLRKFRCNNELPSCLNCVQPSFARLAALEEENRRLQQALQDTSSSRHGSHPSQDITTTRHDKDEETRSLASSESSPRGTIPADHHEEPDDSVIAIPGTPIRSPVSDRDSGENTVTLTPPTSGPELSQVERAAPVDDGSSGPVAGHTGSNQVIGTRRGGGSDTRYHGPTSTLFDETAAQEAYGRRKHAPQNHAGPSTYWVQKSLFAEAASERHLETINLAAGKLDFDGVDPDLGMHLLSLHWNRQHHSFLITYRPAFMRDMACGGPYFSRLLLNAIFFGASKFSNRLEVRRDPNDVRTAGWLFRERVRQLLGSALDRSDITTIQGLLVMTSSLFALGDERSAAWLYAGTAFRMIIDLGMHVDGGILQRGLTEEDVEIRRRVFWGAFVVDKIQSLYQGRPVSLQEIETSVPLAFNDEYEELEHWRPFAYAGAGTVAREYPGSPAYSVSCFTELCRLSLIMNRILNSVYAERSLKKRPEELAEDLKRLHADLESWKAKLPPHLNFDPAKATVRTAADGPPAQPTPPPHVLSLLAMHNVLLILLHRPFVSDGHLHVHLRALSTSSFLTCAQAATAIVALLRAYNAAFSVRRAPYLISYATYVAATIHVRIAAQPGFAAEAKEALAVCLMVFDENFGTNWAVKRARAVIGGLMQRMGVTVDPIDATNTADNTAVPVPHEVPTGNGGTNKKGRTPRRGSDTSVTGTASVLNGDEAGRSVDSASRGMNHTRLGNTPNHSEDSVAVDASPSATATFDIDAIISSFISDQQPPLAAAFKSLPSPENEQRPQQLPGVSHVQHISPHNMAAFASPSSAVTAHSLASSVSYSSQQAHNGNWFTAATPAAFPLTYQSILPSGQAPHPSVETASSYPGNNNSIRFTGYNAHATGSGEGARQGVDADGQQPTTVANWQQMGGDGDASAGQEQVMNVHASDLLFGFNSSVVDGIGWEFEASRNYQY</sequence>
<dbReference type="InterPro" id="IPR051615">
    <property type="entry name" value="Transcr_Regulatory_Elem"/>
</dbReference>
<evidence type="ECO:0000259" key="9">
    <source>
        <dbReference type="PROSITE" id="PS50048"/>
    </source>
</evidence>
<feature type="compositionally biased region" description="Polar residues" evidence="8">
    <location>
        <begin position="729"/>
        <end position="738"/>
    </location>
</feature>
<dbReference type="PANTHER" id="PTHR31313">
    <property type="entry name" value="TY1 ENHANCER ACTIVATOR"/>
    <property type="match status" value="1"/>
</dbReference>
<keyword evidence="6" id="KW-0804">Transcription</keyword>
<feature type="region of interest" description="Disordered" evidence="8">
    <location>
        <begin position="699"/>
        <end position="771"/>
    </location>
</feature>
<dbReference type="SUPFAM" id="SSF57701">
    <property type="entry name" value="Zn2/Cys6 DNA-binding domain"/>
    <property type="match status" value="1"/>
</dbReference>
<dbReference type="CDD" id="cd00067">
    <property type="entry name" value="GAL4"/>
    <property type="match status" value="1"/>
</dbReference>
<dbReference type="AlphaFoldDB" id="A0A167RTK8"/>
<dbReference type="GO" id="GO:0006351">
    <property type="term" value="P:DNA-templated transcription"/>
    <property type="evidence" value="ECO:0007669"/>
    <property type="project" value="InterPro"/>
</dbReference>
<dbReference type="InterPro" id="IPR036864">
    <property type="entry name" value="Zn2-C6_fun-type_DNA-bd_sf"/>
</dbReference>
<dbReference type="OrthoDB" id="4869011at2759"/>
<dbReference type="GO" id="GO:0003677">
    <property type="term" value="F:DNA binding"/>
    <property type="evidence" value="ECO:0007669"/>
    <property type="project" value="UniProtKB-KW"/>
</dbReference>
<evidence type="ECO:0000313" key="11">
    <source>
        <dbReference type="Proteomes" id="UP000076874"/>
    </source>
</evidence>
<dbReference type="STRING" id="1081102.A0A167RTK8"/>
<dbReference type="GO" id="GO:0005634">
    <property type="term" value="C:nucleus"/>
    <property type="evidence" value="ECO:0007669"/>
    <property type="project" value="UniProtKB-SubCell"/>
</dbReference>
<evidence type="ECO:0000256" key="6">
    <source>
        <dbReference type="ARBA" id="ARBA00023163"/>
    </source>
</evidence>
<dbReference type="Pfam" id="PF04082">
    <property type="entry name" value="Fungal_trans"/>
    <property type="match status" value="1"/>
</dbReference>
<evidence type="ECO:0000313" key="10">
    <source>
        <dbReference type="EMBL" id="OAA58925.1"/>
    </source>
</evidence>
<dbReference type="SMART" id="SM00906">
    <property type="entry name" value="Fungal_trans"/>
    <property type="match status" value="1"/>
</dbReference>
<organism evidence="10 11">
    <name type="scientific">Niveomyces insectorum RCEF 264</name>
    <dbReference type="NCBI Taxonomy" id="1081102"/>
    <lineage>
        <taxon>Eukaryota</taxon>
        <taxon>Fungi</taxon>
        <taxon>Dikarya</taxon>
        <taxon>Ascomycota</taxon>
        <taxon>Pezizomycotina</taxon>
        <taxon>Sordariomycetes</taxon>
        <taxon>Hypocreomycetidae</taxon>
        <taxon>Hypocreales</taxon>
        <taxon>Cordycipitaceae</taxon>
        <taxon>Niveomyces</taxon>
    </lineage>
</organism>
<feature type="compositionally biased region" description="Polar residues" evidence="8">
    <location>
        <begin position="70"/>
        <end position="91"/>
    </location>
</feature>
<evidence type="ECO:0000256" key="3">
    <source>
        <dbReference type="ARBA" id="ARBA00022833"/>
    </source>
</evidence>
<keyword evidence="3" id="KW-0862">Zinc</keyword>
<comment type="subcellular location">
    <subcellularLocation>
        <location evidence="1">Nucleus</location>
    </subcellularLocation>
</comment>
<evidence type="ECO:0000256" key="5">
    <source>
        <dbReference type="ARBA" id="ARBA00023125"/>
    </source>
</evidence>
<dbReference type="InterPro" id="IPR007219">
    <property type="entry name" value="XnlR_reg_dom"/>
</dbReference>
<dbReference type="Pfam" id="PF00172">
    <property type="entry name" value="Zn_clus"/>
    <property type="match status" value="1"/>
</dbReference>
<accession>A0A167RTK8</accession>
<feature type="domain" description="Zn(2)-C6 fungal-type" evidence="9">
    <location>
        <begin position="31"/>
        <end position="54"/>
    </location>
</feature>
<dbReference type="InterPro" id="IPR001138">
    <property type="entry name" value="Zn2Cys6_DnaBD"/>
</dbReference>
<dbReference type="Proteomes" id="UP000076874">
    <property type="component" value="Unassembled WGS sequence"/>
</dbReference>
<name>A0A167RTK8_9HYPO</name>
<keyword evidence="7" id="KW-0539">Nucleus</keyword>
<dbReference type="PROSITE" id="PS50048">
    <property type="entry name" value="ZN2_CY6_FUNGAL_2"/>
    <property type="match status" value="1"/>
</dbReference>
<evidence type="ECO:0000256" key="4">
    <source>
        <dbReference type="ARBA" id="ARBA00023015"/>
    </source>
</evidence>
<evidence type="ECO:0000256" key="1">
    <source>
        <dbReference type="ARBA" id="ARBA00004123"/>
    </source>
</evidence>
<keyword evidence="2" id="KW-0479">Metal-binding</keyword>
<dbReference type="EMBL" id="AZHD01000011">
    <property type="protein sequence ID" value="OAA58925.1"/>
    <property type="molecule type" value="Genomic_DNA"/>
</dbReference>
<dbReference type="CDD" id="cd12148">
    <property type="entry name" value="fungal_TF_MHR"/>
    <property type="match status" value="1"/>
</dbReference>
<dbReference type="GO" id="GO:0000981">
    <property type="term" value="F:DNA-binding transcription factor activity, RNA polymerase II-specific"/>
    <property type="evidence" value="ECO:0007669"/>
    <property type="project" value="InterPro"/>
</dbReference>
<dbReference type="GO" id="GO:0008270">
    <property type="term" value="F:zinc ion binding"/>
    <property type="evidence" value="ECO:0007669"/>
    <property type="project" value="InterPro"/>
</dbReference>
<feature type="region of interest" description="Disordered" evidence="8">
    <location>
        <begin position="69"/>
        <end position="200"/>
    </location>
</feature>
<evidence type="ECO:0000256" key="8">
    <source>
        <dbReference type="SAM" id="MobiDB-lite"/>
    </source>
</evidence>
<feature type="compositionally biased region" description="Polar residues" evidence="8">
    <location>
        <begin position="749"/>
        <end position="765"/>
    </location>
</feature>
<gene>
    <name evidence="10" type="ORF">SPI_06127</name>
</gene>
<feature type="region of interest" description="Disordered" evidence="8">
    <location>
        <begin position="803"/>
        <end position="823"/>
    </location>
</feature>
<keyword evidence="11" id="KW-1185">Reference proteome</keyword>
<keyword evidence="5" id="KW-0238">DNA-binding</keyword>
<comment type="caution">
    <text evidence="10">The sequence shown here is derived from an EMBL/GenBank/DDBJ whole genome shotgun (WGS) entry which is preliminary data.</text>
</comment>
<dbReference type="Gene3D" id="4.10.240.10">
    <property type="entry name" value="Zn(2)-C6 fungal-type DNA-binding domain"/>
    <property type="match status" value="1"/>
</dbReference>
<protein>
    <submittedName>
        <fullName evidence="10">Transcription factor</fullName>
    </submittedName>
</protein>
<proteinExistence type="predicted"/>
<evidence type="ECO:0000256" key="2">
    <source>
        <dbReference type="ARBA" id="ARBA00022723"/>
    </source>
</evidence>